<dbReference type="Proteomes" id="UP000540989">
    <property type="component" value="Unassembled WGS sequence"/>
</dbReference>
<keyword evidence="2" id="KW-1185">Reference proteome</keyword>
<protein>
    <submittedName>
        <fullName evidence="1">Uncharacterized protein</fullName>
    </submittedName>
</protein>
<dbReference type="EMBL" id="JACHIP010000013">
    <property type="protein sequence ID" value="MBB5060393.1"/>
    <property type="molecule type" value="Genomic_DNA"/>
</dbReference>
<sequence length="90" mass="10298">MTLSRKHVRRLKRYVETGLLTINEVRQRLGEPKLNESEAKLPLILTEEGRWLYLNKTSVNVDIQPLLPKAFAGLKGAAILYLPTRGQENE</sequence>
<gene>
    <name evidence="1" type="ORF">HDF16_005129</name>
</gene>
<proteinExistence type="predicted"/>
<dbReference type="AlphaFoldDB" id="A0A7W8E5Q8"/>
<accession>A0A7W8E5Q8</accession>
<organism evidence="1 2">
    <name type="scientific">Granulicella aggregans</name>
    <dbReference type="NCBI Taxonomy" id="474949"/>
    <lineage>
        <taxon>Bacteria</taxon>
        <taxon>Pseudomonadati</taxon>
        <taxon>Acidobacteriota</taxon>
        <taxon>Terriglobia</taxon>
        <taxon>Terriglobales</taxon>
        <taxon>Acidobacteriaceae</taxon>
        <taxon>Granulicella</taxon>
    </lineage>
</organism>
<comment type="caution">
    <text evidence="1">The sequence shown here is derived from an EMBL/GenBank/DDBJ whole genome shotgun (WGS) entry which is preliminary data.</text>
</comment>
<dbReference type="RefSeq" id="WP_184222675.1">
    <property type="nucleotide sequence ID" value="NZ_JACHIP010000013.1"/>
</dbReference>
<evidence type="ECO:0000313" key="1">
    <source>
        <dbReference type="EMBL" id="MBB5060393.1"/>
    </source>
</evidence>
<reference evidence="1 2" key="1">
    <citation type="submission" date="2020-08" db="EMBL/GenBank/DDBJ databases">
        <title>Genomic Encyclopedia of Type Strains, Phase IV (KMG-V): Genome sequencing to study the core and pangenomes of soil and plant-associated prokaryotes.</title>
        <authorList>
            <person name="Whitman W."/>
        </authorList>
    </citation>
    <scope>NUCLEOTIDE SEQUENCE [LARGE SCALE GENOMIC DNA]</scope>
    <source>
        <strain evidence="1 2">M8UP14</strain>
    </source>
</reference>
<name>A0A7W8E5Q8_9BACT</name>
<evidence type="ECO:0000313" key="2">
    <source>
        <dbReference type="Proteomes" id="UP000540989"/>
    </source>
</evidence>